<evidence type="ECO:0000313" key="2">
    <source>
        <dbReference type="Proteomes" id="UP000192900"/>
    </source>
</evidence>
<evidence type="ECO:0000313" key="1">
    <source>
        <dbReference type="EMBL" id="ARJ41308.1"/>
    </source>
</evidence>
<keyword evidence="2" id="KW-1185">Reference proteome</keyword>
<proteinExistence type="predicted"/>
<name>A0A1W6B2K3_9GAMM</name>
<dbReference type="Proteomes" id="UP000192900">
    <property type="component" value="Chromosome"/>
</dbReference>
<sequence>MVSDTEILAFFRGELSRQVNRKLQTVPLELETLLQDYAPADELPYVISDYSNKYGVDVSALDMRNYFPWENLPLTTRLFKGRNFRASVIANRKPLTVKMFAESARAGRWLYD</sequence>
<dbReference type="AlphaFoldDB" id="A0A1W6B2K3"/>
<protein>
    <submittedName>
        <fullName evidence="1">Cytoplasmic protein</fullName>
    </submittedName>
</protein>
<dbReference type="KEGG" id="palh:B1H58_04305"/>
<dbReference type="InterPro" id="IPR010862">
    <property type="entry name" value="DUF1493"/>
</dbReference>
<reference evidence="1 2" key="1">
    <citation type="submission" date="2017-02" db="EMBL/GenBank/DDBJ databases">
        <title>Complete genome sequence of the drought resistance-promoting endophyte Pantoea alhagi LTYR-11Z.</title>
        <authorList>
            <person name="Zhang L."/>
        </authorList>
    </citation>
    <scope>NUCLEOTIDE SEQUENCE [LARGE SCALE GENOMIC DNA]</scope>
    <source>
        <strain evidence="1 2">LTYR-11Z</strain>
    </source>
</reference>
<accession>A0A1W6B2K3</accession>
<dbReference type="RefSeq" id="WP_085068147.1">
    <property type="nucleotide sequence ID" value="NZ_CP019706.1"/>
</dbReference>
<dbReference type="Pfam" id="PF07377">
    <property type="entry name" value="DUF1493"/>
    <property type="match status" value="1"/>
</dbReference>
<dbReference type="STRING" id="1891675.B1H58_04305"/>
<dbReference type="OrthoDB" id="6476622at2"/>
<gene>
    <name evidence="1" type="ORF">B1H58_04305</name>
</gene>
<dbReference type="EMBL" id="CP019706">
    <property type="protein sequence ID" value="ARJ41308.1"/>
    <property type="molecule type" value="Genomic_DNA"/>
</dbReference>
<organism evidence="1 2">
    <name type="scientific">Pantoea alhagi</name>
    <dbReference type="NCBI Taxonomy" id="1891675"/>
    <lineage>
        <taxon>Bacteria</taxon>
        <taxon>Pseudomonadati</taxon>
        <taxon>Pseudomonadota</taxon>
        <taxon>Gammaproteobacteria</taxon>
        <taxon>Enterobacterales</taxon>
        <taxon>Erwiniaceae</taxon>
        <taxon>Pantoea</taxon>
    </lineage>
</organism>